<reference evidence="2 3" key="1">
    <citation type="journal article" date="2023" name="Plants (Basel)">
        <title>Bridging the Gap: Combining Genomics and Transcriptomics Approaches to Understand Stylosanthes scabra, an Orphan Legume from the Brazilian Caatinga.</title>
        <authorList>
            <person name="Ferreira-Neto J.R.C."/>
            <person name="da Silva M.D."/>
            <person name="Binneck E."/>
            <person name="de Melo N.F."/>
            <person name="da Silva R.H."/>
            <person name="de Melo A.L.T.M."/>
            <person name="Pandolfi V."/>
            <person name="Bustamante F.O."/>
            <person name="Brasileiro-Vidal A.C."/>
            <person name="Benko-Iseppon A.M."/>
        </authorList>
    </citation>
    <scope>NUCLEOTIDE SEQUENCE [LARGE SCALE GENOMIC DNA]</scope>
    <source>
        <tissue evidence="2">Leaves</tissue>
    </source>
</reference>
<dbReference type="PANTHER" id="PTHR47723">
    <property type="entry name" value="OS05G0353850 PROTEIN"/>
    <property type="match status" value="1"/>
</dbReference>
<dbReference type="Pfam" id="PF13456">
    <property type="entry name" value="RVT_3"/>
    <property type="match status" value="1"/>
</dbReference>
<name>A0ABU6YBK9_9FABA</name>
<dbReference type="EMBL" id="JASCZI010241862">
    <property type="protein sequence ID" value="MED6207822.1"/>
    <property type="molecule type" value="Genomic_DNA"/>
</dbReference>
<accession>A0ABU6YBK9</accession>
<keyword evidence="3" id="KW-1185">Reference proteome</keyword>
<evidence type="ECO:0000313" key="2">
    <source>
        <dbReference type="EMBL" id="MED6207822.1"/>
    </source>
</evidence>
<dbReference type="Proteomes" id="UP001341840">
    <property type="component" value="Unassembled WGS sequence"/>
</dbReference>
<sequence length="238" mass="26289">MENENTKRCKRRRRNKKLTLELAVAGFSAFCGDETRGEGEGRRKEGLSVLPIRDFLDAFQSLTSAAGPALPSAWEAPSSGFYKVNCDSFMIDKDCACFACIIRNSEGLCFKGCHGELPMNTVLQGELFAIWKGLALAWETGLRKIICESDSLEGVLRLRNTNDAGNAMDRDVTNKILELLSRDWTVSINAALRSANAVADSAAKAAARTKSPYMEWFVPSEEISMHLERDKLAVPIEC</sequence>
<dbReference type="InterPro" id="IPR002156">
    <property type="entry name" value="RNaseH_domain"/>
</dbReference>
<evidence type="ECO:0000259" key="1">
    <source>
        <dbReference type="Pfam" id="PF13456"/>
    </source>
</evidence>
<dbReference type="Gene3D" id="3.30.420.10">
    <property type="entry name" value="Ribonuclease H-like superfamily/Ribonuclease H"/>
    <property type="match status" value="1"/>
</dbReference>
<dbReference type="PANTHER" id="PTHR47723:SF13">
    <property type="entry name" value="PUTATIVE-RELATED"/>
    <property type="match status" value="1"/>
</dbReference>
<protein>
    <recommendedName>
        <fullName evidence="1">RNase H type-1 domain-containing protein</fullName>
    </recommendedName>
</protein>
<dbReference type="InterPro" id="IPR044730">
    <property type="entry name" value="RNase_H-like_dom_plant"/>
</dbReference>
<comment type="caution">
    <text evidence="2">The sequence shown here is derived from an EMBL/GenBank/DDBJ whole genome shotgun (WGS) entry which is preliminary data.</text>
</comment>
<dbReference type="InterPro" id="IPR012337">
    <property type="entry name" value="RNaseH-like_sf"/>
</dbReference>
<dbReference type="CDD" id="cd06222">
    <property type="entry name" value="RNase_H_like"/>
    <property type="match status" value="1"/>
</dbReference>
<gene>
    <name evidence="2" type="ORF">PIB30_039287</name>
</gene>
<organism evidence="2 3">
    <name type="scientific">Stylosanthes scabra</name>
    <dbReference type="NCBI Taxonomy" id="79078"/>
    <lineage>
        <taxon>Eukaryota</taxon>
        <taxon>Viridiplantae</taxon>
        <taxon>Streptophyta</taxon>
        <taxon>Embryophyta</taxon>
        <taxon>Tracheophyta</taxon>
        <taxon>Spermatophyta</taxon>
        <taxon>Magnoliopsida</taxon>
        <taxon>eudicotyledons</taxon>
        <taxon>Gunneridae</taxon>
        <taxon>Pentapetalae</taxon>
        <taxon>rosids</taxon>
        <taxon>fabids</taxon>
        <taxon>Fabales</taxon>
        <taxon>Fabaceae</taxon>
        <taxon>Papilionoideae</taxon>
        <taxon>50 kb inversion clade</taxon>
        <taxon>dalbergioids sensu lato</taxon>
        <taxon>Dalbergieae</taxon>
        <taxon>Pterocarpus clade</taxon>
        <taxon>Stylosanthes</taxon>
    </lineage>
</organism>
<dbReference type="InterPro" id="IPR053151">
    <property type="entry name" value="RNase_H-like"/>
</dbReference>
<proteinExistence type="predicted"/>
<dbReference type="SUPFAM" id="SSF53098">
    <property type="entry name" value="Ribonuclease H-like"/>
    <property type="match status" value="1"/>
</dbReference>
<feature type="domain" description="RNase H type-1" evidence="1">
    <location>
        <begin position="89"/>
        <end position="206"/>
    </location>
</feature>
<dbReference type="InterPro" id="IPR036397">
    <property type="entry name" value="RNaseH_sf"/>
</dbReference>
<evidence type="ECO:0000313" key="3">
    <source>
        <dbReference type="Proteomes" id="UP001341840"/>
    </source>
</evidence>